<keyword evidence="3" id="KW-1185">Reference proteome</keyword>
<protein>
    <submittedName>
        <fullName evidence="2">Uncharacterized protein</fullName>
    </submittedName>
</protein>
<accession>W9QV31</accession>
<evidence type="ECO:0000256" key="1">
    <source>
        <dbReference type="SAM" id="MobiDB-lite"/>
    </source>
</evidence>
<reference evidence="3" key="1">
    <citation type="submission" date="2013-01" db="EMBL/GenBank/DDBJ databases">
        <title>Draft Genome Sequence of a Mulberry Tree, Morus notabilis C.K. Schneid.</title>
        <authorList>
            <person name="He N."/>
            <person name="Zhao S."/>
        </authorList>
    </citation>
    <scope>NUCLEOTIDE SEQUENCE</scope>
</reference>
<gene>
    <name evidence="2" type="ORF">L484_004755</name>
</gene>
<organism evidence="2 3">
    <name type="scientific">Morus notabilis</name>
    <dbReference type="NCBI Taxonomy" id="981085"/>
    <lineage>
        <taxon>Eukaryota</taxon>
        <taxon>Viridiplantae</taxon>
        <taxon>Streptophyta</taxon>
        <taxon>Embryophyta</taxon>
        <taxon>Tracheophyta</taxon>
        <taxon>Spermatophyta</taxon>
        <taxon>Magnoliopsida</taxon>
        <taxon>eudicotyledons</taxon>
        <taxon>Gunneridae</taxon>
        <taxon>Pentapetalae</taxon>
        <taxon>rosids</taxon>
        <taxon>fabids</taxon>
        <taxon>Rosales</taxon>
        <taxon>Moraceae</taxon>
        <taxon>Moreae</taxon>
        <taxon>Morus</taxon>
    </lineage>
</organism>
<evidence type="ECO:0000313" key="2">
    <source>
        <dbReference type="EMBL" id="EXB42733.1"/>
    </source>
</evidence>
<sequence length="59" mass="6533">MYYHPPTHEDHHHQNYGSRNGGGGKGDDSHVYNTNPKASAYGGKADYGFDTEFIIYSVA</sequence>
<name>W9QV31_9ROSA</name>
<evidence type="ECO:0000313" key="3">
    <source>
        <dbReference type="Proteomes" id="UP000030645"/>
    </source>
</evidence>
<dbReference type="Proteomes" id="UP000030645">
    <property type="component" value="Unassembled WGS sequence"/>
</dbReference>
<feature type="compositionally biased region" description="Basic and acidic residues" evidence="1">
    <location>
        <begin position="1"/>
        <end position="13"/>
    </location>
</feature>
<proteinExistence type="predicted"/>
<dbReference type="AlphaFoldDB" id="W9QV31"/>
<feature type="region of interest" description="Disordered" evidence="1">
    <location>
        <begin position="1"/>
        <end position="44"/>
    </location>
</feature>
<dbReference type="EMBL" id="KE343827">
    <property type="protein sequence ID" value="EXB42733.1"/>
    <property type="molecule type" value="Genomic_DNA"/>
</dbReference>